<evidence type="ECO:0000313" key="2">
    <source>
        <dbReference type="Proteomes" id="UP000016487"/>
    </source>
</evidence>
<name>A0AAD4FPP6_9GAMM</name>
<dbReference type="AlphaFoldDB" id="A0AAD4FPP6"/>
<accession>A0AAD4FPP6</accession>
<organism evidence="1 2">
    <name type="scientific">Pseudoalteromonas citrea</name>
    <dbReference type="NCBI Taxonomy" id="43655"/>
    <lineage>
        <taxon>Bacteria</taxon>
        <taxon>Pseudomonadati</taxon>
        <taxon>Pseudomonadota</taxon>
        <taxon>Gammaproteobacteria</taxon>
        <taxon>Alteromonadales</taxon>
        <taxon>Pseudoalteromonadaceae</taxon>
        <taxon>Pseudoalteromonas</taxon>
    </lineage>
</organism>
<dbReference type="EMBL" id="AHBZ03000027">
    <property type="protein sequence ID" value="KAF7764325.1"/>
    <property type="molecule type" value="Genomic_DNA"/>
</dbReference>
<comment type="caution">
    <text evidence="1">The sequence shown here is derived from an EMBL/GenBank/DDBJ whole genome shotgun (WGS) entry which is preliminary data.</text>
</comment>
<reference evidence="1" key="1">
    <citation type="journal article" date="2012" name="J. Bacteriol.">
        <title>Genome sequences of type strains of seven species of the marine bacterium Pseudoalteromonas.</title>
        <authorList>
            <person name="Xie B.B."/>
            <person name="Shu Y.L."/>
            <person name="Qin Q.L."/>
            <person name="Rong J.C."/>
            <person name="Zhang X.Y."/>
            <person name="Chen X.L."/>
            <person name="Shi M."/>
            <person name="He H.L."/>
            <person name="Zhou B.C."/>
            <person name="Zhang Y.Z."/>
        </authorList>
    </citation>
    <scope>NUCLEOTIDE SEQUENCE</scope>
    <source>
        <strain evidence="1">DSM 8771</strain>
    </source>
</reference>
<dbReference type="Proteomes" id="UP000016487">
    <property type="component" value="Unassembled WGS sequence"/>
</dbReference>
<gene>
    <name evidence="1" type="ORF">PCIT_b0296</name>
</gene>
<evidence type="ECO:0000313" key="1">
    <source>
        <dbReference type="EMBL" id="KAF7764325.1"/>
    </source>
</evidence>
<sequence>MGRFAVYKITIIITLCDFRFKVFCWVVTMQNAANKADNSRTKVAITNKNWDGF</sequence>
<protein>
    <submittedName>
        <fullName evidence="1">Uncharacterized protein</fullName>
    </submittedName>
</protein>
<proteinExistence type="predicted"/>
<reference evidence="1" key="2">
    <citation type="submission" date="2015-03" db="EMBL/GenBank/DDBJ databases">
        <title>Genome sequence of Pseudoalteromonas citrea.</title>
        <authorList>
            <person name="Xie B.-B."/>
            <person name="Rong J.-C."/>
            <person name="Qin Q.-L."/>
            <person name="Zhang Y.-Z."/>
        </authorList>
    </citation>
    <scope>NUCLEOTIDE SEQUENCE</scope>
    <source>
        <strain evidence="1">DSM 8771</strain>
    </source>
</reference>